<gene>
    <name evidence="1" type="ORF">EKO23_09150</name>
</gene>
<comment type="caution">
    <text evidence="1">The sequence shown here is derived from an EMBL/GenBank/DDBJ whole genome shotgun (WGS) entry which is preliminary data.</text>
</comment>
<dbReference type="PANTHER" id="PTHR34129:SF1">
    <property type="entry name" value="DUF952 DOMAIN-CONTAINING PROTEIN"/>
    <property type="match status" value="1"/>
</dbReference>
<dbReference type="EMBL" id="SDKM01000011">
    <property type="protein sequence ID" value="RYP86460.1"/>
    <property type="molecule type" value="Genomic_DNA"/>
</dbReference>
<proteinExistence type="predicted"/>
<dbReference type="Proteomes" id="UP000295198">
    <property type="component" value="Unassembled WGS sequence"/>
</dbReference>
<dbReference type="InterPro" id="IPR009297">
    <property type="entry name" value="DUF952"/>
</dbReference>
<dbReference type="Gene3D" id="3.20.170.20">
    <property type="entry name" value="Protein of unknown function DUF952"/>
    <property type="match status" value="1"/>
</dbReference>
<organism evidence="1 2">
    <name type="scientific">Nocardioides guangzhouensis</name>
    <dbReference type="NCBI Taxonomy" id="2497878"/>
    <lineage>
        <taxon>Bacteria</taxon>
        <taxon>Bacillati</taxon>
        <taxon>Actinomycetota</taxon>
        <taxon>Actinomycetes</taxon>
        <taxon>Propionibacteriales</taxon>
        <taxon>Nocardioidaceae</taxon>
        <taxon>Nocardioides</taxon>
    </lineage>
</organism>
<dbReference type="SUPFAM" id="SSF56399">
    <property type="entry name" value="ADP-ribosylation"/>
    <property type="match status" value="1"/>
</dbReference>
<protein>
    <submittedName>
        <fullName evidence="1">DUF952 domain-containing protein</fullName>
    </submittedName>
</protein>
<sequence length="102" mass="11392">MRIFHIAEAPHWEAAQVSGSYLQSSLGLTLADEGFIHCSREDQWPTVLDTYYAGHVGELVLLEIDTDLLSAPWQEDPVGDTTFPHVYGPIDVAAVVDQRRVR</sequence>
<accession>A0A4Q4ZE96</accession>
<keyword evidence="2" id="KW-1185">Reference proteome</keyword>
<dbReference type="OrthoDB" id="5638018at2"/>
<evidence type="ECO:0000313" key="2">
    <source>
        <dbReference type="Proteomes" id="UP000295198"/>
    </source>
</evidence>
<dbReference type="PANTHER" id="PTHR34129">
    <property type="entry name" value="BLR1139 PROTEIN"/>
    <property type="match status" value="1"/>
</dbReference>
<name>A0A4Q4ZE96_9ACTN</name>
<dbReference type="RefSeq" id="WP_134716444.1">
    <property type="nucleotide sequence ID" value="NZ_SDKM01000011.1"/>
</dbReference>
<evidence type="ECO:0000313" key="1">
    <source>
        <dbReference type="EMBL" id="RYP86460.1"/>
    </source>
</evidence>
<reference evidence="1 2" key="1">
    <citation type="submission" date="2019-01" db="EMBL/GenBank/DDBJ databases">
        <title>Nocardioides guangzhouensis sp. nov., an actinobacterium isolated from soil.</title>
        <authorList>
            <person name="Fu Y."/>
            <person name="Cai Y."/>
            <person name="Lin Z."/>
            <person name="Chen P."/>
        </authorList>
    </citation>
    <scope>NUCLEOTIDE SEQUENCE [LARGE SCALE GENOMIC DNA]</scope>
    <source>
        <strain evidence="1 2">130</strain>
    </source>
</reference>
<dbReference type="AlphaFoldDB" id="A0A4Q4ZE96"/>
<dbReference type="Pfam" id="PF06108">
    <property type="entry name" value="DUF952"/>
    <property type="match status" value="1"/>
</dbReference>